<accession>E9HIA1</accession>
<keyword evidence="2" id="KW-1185">Reference proteome</keyword>
<reference evidence="1 2" key="1">
    <citation type="journal article" date="2011" name="Science">
        <title>The ecoresponsive genome of Daphnia pulex.</title>
        <authorList>
            <person name="Colbourne J.K."/>
            <person name="Pfrender M.E."/>
            <person name="Gilbert D."/>
            <person name="Thomas W.K."/>
            <person name="Tucker A."/>
            <person name="Oakley T.H."/>
            <person name="Tokishita S."/>
            <person name="Aerts A."/>
            <person name="Arnold G.J."/>
            <person name="Basu M.K."/>
            <person name="Bauer D.J."/>
            <person name="Caceres C.E."/>
            <person name="Carmel L."/>
            <person name="Casola C."/>
            <person name="Choi J.H."/>
            <person name="Detter J.C."/>
            <person name="Dong Q."/>
            <person name="Dusheyko S."/>
            <person name="Eads B.D."/>
            <person name="Frohlich T."/>
            <person name="Geiler-Samerotte K.A."/>
            <person name="Gerlach D."/>
            <person name="Hatcher P."/>
            <person name="Jogdeo S."/>
            <person name="Krijgsveld J."/>
            <person name="Kriventseva E.V."/>
            <person name="Kultz D."/>
            <person name="Laforsch C."/>
            <person name="Lindquist E."/>
            <person name="Lopez J."/>
            <person name="Manak J.R."/>
            <person name="Muller J."/>
            <person name="Pangilinan J."/>
            <person name="Patwardhan R.P."/>
            <person name="Pitluck S."/>
            <person name="Pritham E.J."/>
            <person name="Rechtsteiner A."/>
            <person name="Rho M."/>
            <person name="Rogozin I.B."/>
            <person name="Sakarya O."/>
            <person name="Salamov A."/>
            <person name="Schaack S."/>
            <person name="Shapiro H."/>
            <person name="Shiga Y."/>
            <person name="Skalitzky C."/>
            <person name="Smith Z."/>
            <person name="Souvorov A."/>
            <person name="Sung W."/>
            <person name="Tang Z."/>
            <person name="Tsuchiya D."/>
            <person name="Tu H."/>
            <person name="Vos H."/>
            <person name="Wang M."/>
            <person name="Wolf Y.I."/>
            <person name="Yamagata H."/>
            <person name="Yamada T."/>
            <person name="Ye Y."/>
            <person name="Shaw J.R."/>
            <person name="Andrews J."/>
            <person name="Crease T.J."/>
            <person name="Tang H."/>
            <person name="Lucas S.M."/>
            <person name="Robertson H.M."/>
            <person name="Bork P."/>
            <person name="Koonin E.V."/>
            <person name="Zdobnov E.M."/>
            <person name="Grigoriev I.V."/>
            <person name="Lynch M."/>
            <person name="Boore J.L."/>
        </authorList>
    </citation>
    <scope>NUCLEOTIDE SEQUENCE [LARGE SCALE GENOMIC DNA]</scope>
</reference>
<evidence type="ECO:0000313" key="1">
    <source>
        <dbReference type="EMBL" id="EFX68546.1"/>
    </source>
</evidence>
<dbReference type="HOGENOM" id="CLU_2906313_0_0_1"/>
<dbReference type="Proteomes" id="UP000000305">
    <property type="component" value="Unassembled WGS sequence"/>
</dbReference>
<protein>
    <submittedName>
        <fullName evidence="1">Uncharacterized protein</fullName>
    </submittedName>
</protein>
<dbReference type="EMBL" id="GL732653">
    <property type="protein sequence ID" value="EFX68546.1"/>
    <property type="molecule type" value="Genomic_DNA"/>
</dbReference>
<dbReference type="InParanoid" id="E9HIA1"/>
<dbReference type="AlphaFoldDB" id="E9HIA1"/>
<dbReference type="KEGG" id="dpx:DAPPUDRAFT_301431"/>
<evidence type="ECO:0000313" key="2">
    <source>
        <dbReference type="Proteomes" id="UP000000305"/>
    </source>
</evidence>
<name>E9HIA1_DAPPU</name>
<gene>
    <name evidence="1" type="ORF">DAPPUDRAFT_301431</name>
</gene>
<sequence length="62" mass="7115">MFNDTHIPQDAVTDFMKDTTVPEGTMQNTVDEHINTLVNQLTIRIHLPAKQSLVLRIKNIEK</sequence>
<proteinExistence type="predicted"/>
<organism evidence="1 2">
    <name type="scientific">Daphnia pulex</name>
    <name type="common">Water flea</name>
    <dbReference type="NCBI Taxonomy" id="6669"/>
    <lineage>
        <taxon>Eukaryota</taxon>
        <taxon>Metazoa</taxon>
        <taxon>Ecdysozoa</taxon>
        <taxon>Arthropoda</taxon>
        <taxon>Crustacea</taxon>
        <taxon>Branchiopoda</taxon>
        <taxon>Diplostraca</taxon>
        <taxon>Cladocera</taxon>
        <taxon>Anomopoda</taxon>
        <taxon>Daphniidae</taxon>
        <taxon>Daphnia</taxon>
    </lineage>
</organism>